<comment type="caution">
    <text evidence="1">The sequence shown here is derived from an EMBL/GenBank/DDBJ whole genome shotgun (WGS) entry which is preliminary data.</text>
</comment>
<evidence type="ECO:0000313" key="1">
    <source>
        <dbReference type="EMBL" id="PPK67443.1"/>
    </source>
</evidence>
<dbReference type="EMBL" id="PTIX01000007">
    <property type="protein sequence ID" value="PPK67443.1"/>
    <property type="molecule type" value="Genomic_DNA"/>
</dbReference>
<protein>
    <submittedName>
        <fullName evidence="1">Uncharacterized protein</fullName>
    </submittedName>
</protein>
<sequence length="67" mass="7360">MSMVDNEHTRHETYRRERERLLGLWARHVAGPSGPLAGAVLDPAPLPKGWCGQVQLVPGGHHNGDVE</sequence>
<gene>
    <name evidence="1" type="ORF">CLV40_107106</name>
</gene>
<reference evidence="1 2" key="1">
    <citation type="submission" date="2018-02" db="EMBL/GenBank/DDBJ databases">
        <title>Genomic Encyclopedia of Archaeal and Bacterial Type Strains, Phase II (KMG-II): from individual species to whole genera.</title>
        <authorList>
            <person name="Goeker M."/>
        </authorList>
    </citation>
    <scope>NUCLEOTIDE SEQUENCE [LARGE SCALE GENOMIC DNA]</scope>
    <source>
        <strain evidence="1 2">YU 961-1</strain>
    </source>
</reference>
<name>A0A2S6GQI6_9PSEU</name>
<keyword evidence="2" id="KW-1185">Reference proteome</keyword>
<dbReference type="Proteomes" id="UP000239203">
    <property type="component" value="Unassembled WGS sequence"/>
</dbReference>
<evidence type="ECO:0000313" key="2">
    <source>
        <dbReference type="Proteomes" id="UP000239203"/>
    </source>
</evidence>
<accession>A0A2S6GQI6</accession>
<organism evidence="1 2">
    <name type="scientific">Actinokineospora auranticolor</name>
    <dbReference type="NCBI Taxonomy" id="155976"/>
    <lineage>
        <taxon>Bacteria</taxon>
        <taxon>Bacillati</taxon>
        <taxon>Actinomycetota</taxon>
        <taxon>Actinomycetes</taxon>
        <taxon>Pseudonocardiales</taxon>
        <taxon>Pseudonocardiaceae</taxon>
        <taxon>Actinokineospora</taxon>
    </lineage>
</organism>
<proteinExistence type="predicted"/>
<dbReference type="AlphaFoldDB" id="A0A2S6GQI6"/>